<sequence>MIPLIRDSFGVSVNWVNFTVSSFIFITAVMQIILGTFIDSKNQKRLLMASLIITSISTLVCAFSTQFLVFMIFRMAQAIGTVMIPLVAVNMIAQLFEGEERGNAMGTYQILLTLAPAVAPILGGVLGQYYGYMGIFLSLFFLSIALLILLGYFLSEEQTKNSSAKSYHIREKYVSVFSNPTGTGTMILGFFIFLIYFAILVYLPVLLSDHYRVSLQVIGMLYLPLTLSMIMGSLLFKRMQKKMSLQLLFIAVLICMPAQVMLFGILHEQTIIGLGIVLFVYGLTVGFSPPLLATLISNEYEEHRGTALGLFNFVRYFGMALGAMVAGLYKVVPVSALFILLAALLGLIAVFQYWFMKKNRC</sequence>
<feature type="transmembrane region" description="Helical" evidence="7">
    <location>
        <begin position="15"/>
        <end position="34"/>
    </location>
</feature>
<feature type="transmembrane region" description="Helical" evidence="7">
    <location>
        <begin position="272"/>
        <end position="296"/>
    </location>
</feature>
<dbReference type="Pfam" id="PF07690">
    <property type="entry name" value="MFS_1"/>
    <property type="match status" value="1"/>
</dbReference>
<evidence type="ECO:0000256" key="1">
    <source>
        <dbReference type="ARBA" id="ARBA00004651"/>
    </source>
</evidence>
<evidence type="ECO:0000256" key="4">
    <source>
        <dbReference type="ARBA" id="ARBA00022692"/>
    </source>
</evidence>
<dbReference type="PANTHER" id="PTHR43124:SF3">
    <property type="entry name" value="CHLORAMPHENICOL EFFLUX PUMP RV0191"/>
    <property type="match status" value="1"/>
</dbReference>
<comment type="caution">
    <text evidence="9">The sequence shown here is derived from an EMBL/GenBank/DDBJ whole genome shotgun (WGS) entry which is preliminary data.</text>
</comment>
<dbReference type="Proteomes" id="UP001597282">
    <property type="component" value="Unassembled WGS sequence"/>
</dbReference>
<feature type="transmembrane region" description="Helical" evidence="7">
    <location>
        <begin position="108"/>
        <end position="126"/>
    </location>
</feature>
<feature type="transmembrane region" description="Helical" evidence="7">
    <location>
        <begin position="46"/>
        <end position="69"/>
    </location>
</feature>
<proteinExistence type="predicted"/>
<keyword evidence="2" id="KW-0813">Transport</keyword>
<gene>
    <name evidence="9" type="ORF">ACFQ4Y_15765</name>
</gene>
<evidence type="ECO:0000259" key="8">
    <source>
        <dbReference type="PROSITE" id="PS50850"/>
    </source>
</evidence>
<dbReference type="InterPro" id="IPR036259">
    <property type="entry name" value="MFS_trans_sf"/>
</dbReference>
<feature type="transmembrane region" description="Helical" evidence="7">
    <location>
        <begin position="176"/>
        <end position="203"/>
    </location>
</feature>
<organism evidence="9 10">
    <name type="scientific">Kroppenstedtia sanguinis</name>
    <dbReference type="NCBI Taxonomy" id="1380684"/>
    <lineage>
        <taxon>Bacteria</taxon>
        <taxon>Bacillati</taxon>
        <taxon>Bacillota</taxon>
        <taxon>Bacilli</taxon>
        <taxon>Bacillales</taxon>
        <taxon>Thermoactinomycetaceae</taxon>
        <taxon>Kroppenstedtia</taxon>
    </lineage>
</organism>
<keyword evidence="10" id="KW-1185">Reference proteome</keyword>
<feature type="transmembrane region" description="Helical" evidence="7">
    <location>
        <begin position="308"/>
        <end position="329"/>
    </location>
</feature>
<protein>
    <submittedName>
        <fullName evidence="9">MFS transporter</fullName>
    </submittedName>
</protein>
<keyword evidence="6 7" id="KW-0472">Membrane</keyword>
<keyword evidence="3" id="KW-1003">Cell membrane</keyword>
<dbReference type="Gene3D" id="1.20.1720.10">
    <property type="entry name" value="Multidrug resistance protein D"/>
    <property type="match status" value="1"/>
</dbReference>
<feature type="transmembrane region" description="Helical" evidence="7">
    <location>
        <begin position="247"/>
        <end position="266"/>
    </location>
</feature>
<accession>A0ABW4CE28</accession>
<name>A0ABW4CE28_9BACL</name>
<comment type="subcellular location">
    <subcellularLocation>
        <location evidence="1">Cell membrane</location>
        <topology evidence="1">Multi-pass membrane protein</topology>
    </subcellularLocation>
</comment>
<evidence type="ECO:0000256" key="6">
    <source>
        <dbReference type="ARBA" id="ARBA00023136"/>
    </source>
</evidence>
<dbReference type="RefSeq" id="WP_380167190.1">
    <property type="nucleotide sequence ID" value="NZ_JBHTNU010000022.1"/>
</dbReference>
<feature type="transmembrane region" description="Helical" evidence="7">
    <location>
        <begin position="132"/>
        <end position="155"/>
    </location>
</feature>
<dbReference type="SUPFAM" id="SSF103473">
    <property type="entry name" value="MFS general substrate transporter"/>
    <property type="match status" value="1"/>
</dbReference>
<evidence type="ECO:0000313" key="10">
    <source>
        <dbReference type="Proteomes" id="UP001597282"/>
    </source>
</evidence>
<evidence type="ECO:0000256" key="5">
    <source>
        <dbReference type="ARBA" id="ARBA00022989"/>
    </source>
</evidence>
<keyword evidence="5 7" id="KW-1133">Transmembrane helix</keyword>
<keyword evidence="4 7" id="KW-0812">Transmembrane</keyword>
<feature type="transmembrane region" description="Helical" evidence="7">
    <location>
        <begin position="335"/>
        <end position="355"/>
    </location>
</feature>
<evidence type="ECO:0000256" key="2">
    <source>
        <dbReference type="ARBA" id="ARBA00022448"/>
    </source>
</evidence>
<feature type="transmembrane region" description="Helical" evidence="7">
    <location>
        <begin position="75"/>
        <end position="96"/>
    </location>
</feature>
<reference evidence="10" key="1">
    <citation type="journal article" date="2019" name="Int. J. Syst. Evol. Microbiol.">
        <title>The Global Catalogue of Microorganisms (GCM) 10K type strain sequencing project: providing services to taxonomists for standard genome sequencing and annotation.</title>
        <authorList>
            <consortium name="The Broad Institute Genomics Platform"/>
            <consortium name="The Broad Institute Genome Sequencing Center for Infectious Disease"/>
            <person name="Wu L."/>
            <person name="Ma J."/>
        </authorList>
    </citation>
    <scope>NUCLEOTIDE SEQUENCE [LARGE SCALE GENOMIC DNA]</scope>
    <source>
        <strain evidence="10">S1</strain>
    </source>
</reference>
<dbReference type="InterPro" id="IPR011701">
    <property type="entry name" value="MFS"/>
</dbReference>
<evidence type="ECO:0000256" key="7">
    <source>
        <dbReference type="SAM" id="Phobius"/>
    </source>
</evidence>
<dbReference type="InterPro" id="IPR020846">
    <property type="entry name" value="MFS_dom"/>
</dbReference>
<dbReference type="EMBL" id="JBHTNU010000022">
    <property type="protein sequence ID" value="MFD1428361.1"/>
    <property type="molecule type" value="Genomic_DNA"/>
</dbReference>
<feature type="domain" description="Major facilitator superfamily (MFS) profile" evidence="8">
    <location>
        <begin position="1"/>
        <end position="360"/>
    </location>
</feature>
<dbReference type="PANTHER" id="PTHR43124">
    <property type="entry name" value="PURINE EFFLUX PUMP PBUE"/>
    <property type="match status" value="1"/>
</dbReference>
<dbReference type="InterPro" id="IPR050189">
    <property type="entry name" value="MFS_Efflux_Transporters"/>
</dbReference>
<evidence type="ECO:0000313" key="9">
    <source>
        <dbReference type="EMBL" id="MFD1428361.1"/>
    </source>
</evidence>
<dbReference type="PROSITE" id="PS50850">
    <property type="entry name" value="MFS"/>
    <property type="match status" value="1"/>
</dbReference>
<evidence type="ECO:0000256" key="3">
    <source>
        <dbReference type="ARBA" id="ARBA00022475"/>
    </source>
</evidence>
<feature type="transmembrane region" description="Helical" evidence="7">
    <location>
        <begin position="215"/>
        <end position="235"/>
    </location>
</feature>